<dbReference type="InterPro" id="IPR039448">
    <property type="entry name" value="Beta_helix"/>
</dbReference>
<proteinExistence type="predicted"/>
<dbReference type="InterPro" id="IPR013783">
    <property type="entry name" value="Ig-like_fold"/>
</dbReference>
<dbReference type="InterPro" id="IPR012334">
    <property type="entry name" value="Pectin_lyas_fold"/>
</dbReference>
<dbReference type="Gene3D" id="2.160.20.10">
    <property type="entry name" value="Single-stranded right-handed beta-helix, Pectin lyase-like"/>
    <property type="match status" value="1"/>
</dbReference>
<dbReference type="RefSeq" id="WP_148783886.1">
    <property type="nucleotide sequence ID" value="NZ_VNHU01000017.1"/>
</dbReference>
<feature type="transmembrane region" description="Helical" evidence="1">
    <location>
        <begin position="16"/>
        <end position="33"/>
    </location>
</feature>
<sequence>MGKCDVVQNIISRKRILFLFFMVISAVSLYSQATVTINVNWRRYAEENLIQIRNAANTVLYQHCVPGNCFVSNNANIQNYTNSNNIVLGYGEYTVVVADRFPDNWNGFGSNATILVDGVQVLNVTKSNDGGFTETFTFKITDPSIPEDVPLTLFDQFDGNFDYTVAGGSFRTNSNAVDPCSIAATSSGNLTSPIPAGATIEKAYLMWAHSNPDVDTQVTFEGTPVTADISSQYVQGGVFYGMVSDVTSIVQGIASPSTNLYDVTDLTIDTSNVYCTPNTVLGGWSLMVFYSDPSLPATSINLYNGFDGQSNNTTSYTLTNFYANAINGSKTTVLSWEGDQTLANNEVLTVTNGLGVTFELTGDGDNDGTTVDNPFNSTIFDNTVVPNINNTTSYGVDLDTYDLSAYIGIGESSITTNVQVGQDLVMLNSVILSVPSNLITGTVFEDTNYGGGAGRDRTTASGAPVVGATLELYNNLNTLEQTVTTDASGKFTFGGMTNGDYKIRVVNSTVKSNRGGGAACTTCFPIQTFRRDYSGGTFTDITQEIGGAAPSQQDGGTGSIVGAQTIASITVADEGITDVDFGFNFNTIVNTNSAGQGSLEQFILNSNALDNVGLDIEPNSIFDPAIGEDTSIFMIPPTADPLGRPADPNYATGYFNIFVNGFGVDLSPITNNATLIDGRTQTAYSGDSNGGTIGAGGASVGTTGFVLPTYTLPEIQVHRDAGDVFIIQATNTTIRNLSIYADNNAGIRQDSGTNSLIIENLLGVNATGIASGNIDQGFEITGGTSIISNNYISGNGAAGILVNGGTSTLIEQNHISNNGTTTCSNNIRLQSGSGITIQNNLLDNATGVGINGDGIGGNVSLTNNTITTSGTRAACTDKEGLLLTGNNSSITNNIIHTNGSTGVAITGTNSGNLISQNSIYNNGTGEDALGIDLYNPVIITNPKGNGVTTNDTGDGDTGPNGNLNFPILESAAVSGNSLKVVGWARPGSIIEIFLTDIDQGTAVAGANQLGQTLDYGEGQIYLATATEGSGTDLDATSSAYAVDGNTDNTARFNFTITLPSPIPVGSGVTTTATLSNSTSEFSSTYTLGAKSVITNRRITHRVKKN</sequence>
<dbReference type="GO" id="GO:0004180">
    <property type="term" value="F:carboxypeptidase activity"/>
    <property type="evidence" value="ECO:0007669"/>
    <property type="project" value="UniProtKB-KW"/>
</dbReference>
<protein>
    <submittedName>
        <fullName evidence="3">Carboxypeptidase family protein</fullName>
    </submittedName>
</protein>
<keyword evidence="1" id="KW-0812">Transmembrane</keyword>
<dbReference type="Pfam" id="PF13229">
    <property type="entry name" value="Beta_helix"/>
    <property type="match status" value="1"/>
</dbReference>
<dbReference type="SMART" id="SM00710">
    <property type="entry name" value="PbH1"/>
    <property type="match status" value="9"/>
</dbReference>
<comment type="caution">
    <text evidence="3">The sequence shown here is derived from an EMBL/GenBank/DDBJ whole genome shotgun (WGS) entry which is preliminary data.</text>
</comment>
<dbReference type="AlphaFoldDB" id="A0A5S5BRS0"/>
<keyword evidence="1" id="KW-1133">Transmembrane helix</keyword>
<accession>A0A5S5BRS0</accession>
<dbReference type="OrthoDB" id="1140688at2"/>
<evidence type="ECO:0000313" key="4">
    <source>
        <dbReference type="Proteomes" id="UP000324376"/>
    </source>
</evidence>
<feature type="domain" description="Right handed beta helix" evidence="2">
    <location>
        <begin position="724"/>
        <end position="870"/>
    </location>
</feature>
<name>A0A5S5BRS0_9FLAO</name>
<dbReference type="InterPro" id="IPR011050">
    <property type="entry name" value="Pectin_lyase_fold/virulence"/>
</dbReference>
<dbReference type="SUPFAM" id="SSF51126">
    <property type="entry name" value="Pectin lyase-like"/>
    <property type="match status" value="1"/>
</dbReference>
<gene>
    <name evidence="3" type="ORF">BD809_11714</name>
</gene>
<evidence type="ECO:0000256" key="1">
    <source>
        <dbReference type="SAM" id="Phobius"/>
    </source>
</evidence>
<keyword evidence="1" id="KW-0472">Membrane</keyword>
<reference evidence="3 4" key="1">
    <citation type="submission" date="2019-07" db="EMBL/GenBank/DDBJ databases">
        <title>Genomic Encyclopedia of Archaeal and Bacterial Type Strains, Phase II (KMG-II): from individual species to whole genera.</title>
        <authorList>
            <person name="Goeker M."/>
        </authorList>
    </citation>
    <scope>NUCLEOTIDE SEQUENCE [LARGE SCALE GENOMIC DNA]</scope>
    <source>
        <strain evidence="3 4">DSM 17527</strain>
    </source>
</reference>
<keyword evidence="3" id="KW-0121">Carboxypeptidase</keyword>
<dbReference type="Gene3D" id="2.60.40.10">
    <property type="entry name" value="Immunoglobulins"/>
    <property type="match status" value="1"/>
</dbReference>
<keyword evidence="4" id="KW-1185">Reference proteome</keyword>
<evidence type="ECO:0000259" key="2">
    <source>
        <dbReference type="Pfam" id="PF13229"/>
    </source>
</evidence>
<organism evidence="3 4">
    <name type="scientific">Aquimarina intermedia</name>
    <dbReference type="NCBI Taxonomy" id="350814"/>
    <lineage>
        <taxon>Bacteria</taxon>
        <taxon>Pseudomonadati</taxon>
        <taxon>Bacteroidota</taxon>
        <taxon>Flavobacteriia</taxon>
        <taxon>Flavobacteriales</taxon>
        <taxon>Flavobacteriaceae</taxon>
        <taxon>Aquimarina</taxon>
    </lineage>
</organism>
<dbReference type="EMBL" id="VNHU01000017">
    <property type="protein sequence ID" value="TYP69895.1"/>
    <property type="molecule type" value="Genomic_DNA"/>
</dbReference>
<dbReference type="Pfam" id="PF13620">
    <property type="entry name" value="CarboxypepD_reg"/>
    <property type="match status" value="1"/>
</dbReference>
<keyword evidence="3" id="KW-0645">Protease</keyword>
<dbReference type="Proteomes" id="UP000324376">
    <property type="component" value="Unassembled WGS sequence"/>
</dbReference>
<evidence type="ECO:0000313" key="3">
    <source>
        <dbReference type="EMBL" id="TYP69895.1"/>
    </source>
</evidence>
<dbReference type="SUPFAM" id="SSF49478">
    <property type="entry name" value="Cna protein B-type domain"/>
    <property type="match status" value="1"/>
</dbReference>
<dbReference type="InterPro" id="IPR006626">
    <property type="entry name" value="PbH1"/>
</dbReference>
<keyword evidence="3" id="KW-0378">Hydrolase</keyword>